<evidence type="ECO:0000256" key="6">
    <source>
        <dbReference type="ARBA" id="ARBA00047321"/>
    </source>
</evidence>
<evidence type="ECO:0000313" key="9">
    <source>
        <dbReference type="Proteomes" id="UP000697995"/>
    </source>
</evidence>
<dbReference type="Proteomes" id="UP000697995">
    <property type="component" value="Unassembled WGS sequence"/>
</dbReference>
<comment type="caution">
    <text evidence="8">The sequence shown here is derived from an EMBL/GenBank/DDBJ whole genome shotgun (WGS) entry which is preliminary data.</text>
</comment>
<feature type="domain" description="Amine oxidase" evidence="7">
    <location>
        <begin position="11"/>
        <end position="414"/>
    </location>
</feature>
<comment type="catalytic activity">
    <reaction evidence="6">
        <text>L-tryptophan + O2 = indole-3-acetamide + CO2 + H2O</text>
        <dbReference type="Rhea" id="RHEA:16165"/>
        <dbReference type="ChEBI" id="CHEBI:15377"/>
        <dbReference type="ChEBI" id="CHEBI:15379"/>
        <dbReference type="ChEBI" id="CHEBI:16031"/>
        <dbReference type="ChEBI" id="CHEBI:16526"/>
        <dbReference type="ChEBI" id="CHEBI:57912"/>
        <dbReference type="EC" id="1.13.12.3"/>
    </reaction>
</comment>
<dbReference type="Gene3D" id="3.50.50.60">
    <property type="entry name" value="FAD/NAD(P)-binding domain"/>
    <property type="match status" value="1"/>
</dbReference>
<organism evidence="8 9">
    <name type="scientific">Paracraurococcus ruber</name>
    <dbReference type="NCBI Taxonomy" id="77675"/>
    <lineage>
        <taxon>Bacteria</taxon>
        <taxon>Pseudomonadati</taxon>
        <taxon>Pseudomonadota</taxon>
        <taxon>Alphaproteobacteria</taxon>
        <taxon>Acetobacterales</taxon>
        <taxon>Roseomonadaceae</taxon>
        <taxon>Paracraurococcus</taxon>
    </lineage>
</organism>
<dbReference type="PANTHER" id="PTHR10742:SF410">
    <property type="entry name" value="LYSINE-SPECIFIC HISTONE DEMETHYLASE 2"/>
    <property type="match status" value="1"/>
</dbReference>
<gene>
    <name evidence="8" type="ORF">CKO45_10525</name>
</gene>
<keyword evidence="9" id="KW-1185">Reference proteome</keyword>
<dbReference type="InterPro" id="IPR050281">
    <property type="entry name" value="Flavin_monoamine_oxidase"/>
</dbReference>
<sequence>MDAVVIGAGAAGIAAARRLLALGRTVQVLEAGGRLGGRAYTDGASLGAPFDHGASWIHVAETNPLTPVARALGYTLRDERRRVRDILLTEGRPATPAERAAHDDAAEAWEAAAEARDAAGGADIPLAAAVPRGGPWDATIAHWFSDIISGVGADRFSLRDYVATALDGANLQVAEGFGTLVARLGEGLPVRLGAPVRRLRWDGAGVTAEGDWGALRARAAIVTVSTGVLAAGGLRFAPDLPAEVQSAIHGVPQGLLSKVALRASGPGRLGLGPFARLGRRVAAPGDAPMSWMLWPWGRDHVVGFIGGDAAWELARQGPAAAEAFAREDLARFFGAAEVARSLAPGAVATGWAEDPLFRGAYSHALVGQHGARAALRDAALAGGRLRFAGEACHPRLAGTVGGAWESGEHAAAEISAALG</sequence>
<dbReference type="SUPFAM" id="SSF51905">
    <property type="entry name" value="FAD/NAD(P)-binding domain"/>
    <property type="match status" value="1"/>
</dbReference>
<evidence type="ECO:0000313" key="8">
    <source>
        <dbReference type="EMBL" id="MBK1658666.1"/>
    </source>
</evidence>
<evidence type="ECO:0000256" key="2">
    <source>
        <dbReference type="ARBA" id="ARBA00005833"/>
    </source>
</evidence>
<dbReference type="RefSeq" id="WP_133219780.1">
    <property type="nucleotide sequence ID" value="NZ_NRSG01000062.1"/>
</dbReference>
<evidence type="ECO:0000256" key="3">
    <source>
        <dbReference type="ARBA" id="ARBA00012535"/>
    </source>
</evidence>
<dbReference type="EMBL" id="NRSG01000062">
    <property type="protein sequence ID" value="MBK1658666.1"/>
    <property type="molecule type" value="Genomic_DNA"/>
</dbReference>
<dbReference type="Pfam" id="PF01593">
    <property type="entry name" value="Amino_oxidase"/>
    <property type="match status" value="1"/>
</dbReference>
<evidence type="ECO:0000256" key="1">
    <source>
        <dbReference type="ARBA" id="ARBA00004814"/>
    </source>
</evidence>
<accession>A0ABS1CWI1</accession>
<keyword evidence="5" id="KW-0073">Auxin biosynthesis</keyword>
<protein>
    <recommendedName>
        <fullName evidence="4">Tryptophan 2-monooxygenase</fullName>
        <ecNumber evidence="3">1.13.12.3</ecNumber>
    </recommendedName>
</protein>
<dbReference type="EC" id="1.13.12.3" evidence="3"/>
<dbReference type="SUPFAM" id="SSF54373">
    <property type="entry name" value="FAD-linked reductases, C-terminal domain"/>
    <property type="match status" value="1"/>
</dbReference>
<dbReference type="PANTHER" id="PTHR10742">
    <property type="entry name" value="FLAVIN MONOAMINE OXIDASE"/>
    <property type="match status" value="1"/>
</dbReference>
<name>A0ABS1CWI1_9PROT</name>
<evidence type="ECO:0000256" key="5">
    <source>
        <dbReference type="ARBA" id="ARBA00023070"/>
    </source>
</evidence>
<comment type="similarity">
    <text evidence="2">Belongs to the tryptophan 2-monooxygenase family.</text>
</comment>
<evidence type="ECO:0000256" key="4">
    <source>
        <dbReference type="ARBA" id="ARBA00017871"/>
    </source>
</evidence>
<proteinExistence type="inferred from homology"/>
<reference evidence="8 9" key="1">
    <citation type="journal article" date="2020" name="Microorganisms">
        <title>Osmotic Adaptation and Compatible Solute Biosynthesis of Phototrophic Bacteria as Revealed from Genome Analyses.</title>
        <authorList>
            <person name="Imhoff J.F."/>
            <person name="Rahn T."/>
            <person name="Kunzel S."/>
            <person name="Keller A."/>
            <person name="Neulinger S.C."/>
        </authorList>
    </citation>
    <scope>NUCLEOTIDE SEQUENCE [LARGE SCALE GENOMIC DNA]</scope>
    <source>
        <strain evidence="8 9">DSM 15382</strain>
    </source>
</reference>
<evidence type="ECO:0000259" key="7">
    <source>
        <dbReference type="Pfam" id="PF01593"/>
    </source>
</evidence>
<dbReference type="InterPro" id="IPR036188">
    <property type="entry name" value="FAD/NAD-bd_sf"/>
</dbReference>
<comment type="pathway">
    <text evidence="1">Plant hormone metabolism; auxin biosynthesis.</text>
</comment>
<dbReference type="InterPro" id="IPR002937">
    <property type="entry name" value="Amino_oxidase"/>
</dbReference>